<gene>
    <name evidence="5" type="ORF">APHIGO_LOCUS11922</name>
</gene>
<proteinExistence type="predicted"/>
<dbReference type="AlphaFoldDB" id="A0A9P0JHZ9"/>
<feature type="domain" description="Aminopeptidase N-like N-terminal" evidence="4">
    <location>
        <begin position="34"/>
        <end position="232"/>
    </location>
</feature>
<keyword evidence="3" id="KW-0732">Signal</keyword>
<reference evidence="5" key="1">
    <citation type="submission" date="2022-02" db="EMBL/GenBank/DDBJ databases">
        <authorList>
            <person name="King R."/>
        </authorList>
    </citation>
    <scope>NUCLEOTIDE SEQUENCE</scope>
</reference>
<keyword evidence="2" id="KW-0472">Membrane</keyword>
<dbReference type="GO" id="GO:0042277">
    <property type="term" value="F:peptide binding"/>
    <property type="evidence" value="ECO:0007669"/>
    <property type="project" value="TreeGrafter"/>
</dbReference>
<evidence type="ECO:0000259" key="4">
    <source>
        <dbReference type="Pfam" id="PF17900"/>
    </source>
</evidence>
<evidence type="ECO:0000256" key="3">
    <source>
        <dbReference type="SAM" id="SignalP"/>
    </source>
</evidence>
<sequence>MRSIFAVVFLFAHARCYDQKPTVDFTRLPDDTEPIGYELFVEPNFGAVTPSFAGRVNISISAKTATDEITLNSRDLVVYEIGLTDDNTNSDIGIDSWKYAHHREQVKIKTNRRILEKQKCTIRIRYSGYLKNDVSDVFHSSYNSYSEVKERLAANIQLYPMHARSAFPCYDEAHFKTPFNISIKIKRNKEIAFSNMPILNTADIDEPDVYEPTKYNHWTFVNFIQTPPISTSMVKIFVGELEQLDKFRQNLTDINGLYLDKYITEGNPNELKTIRNDGFAAAAIDALSAEINENNSTVAPEATDSSTTSYSATTEITESATDPVTTNSSSTEPATSTTQNSTETELTSTSGPFKSTTDYIKTTYNYPEMTKTIVFITNENSSFQQFYNHPYFLYNCIYISVLIIFGLTISIVFLFFKPRLTN</sequence>
<dbReference type="Gene3D" id="2.60.40.1730">
    <property type="entry name" value="tricorn interacting facor f3 domain"/>
    <property type="match status" value="1"/>
</dbReference>
<dbReference type="Proteomes" id="UP001154329">
    <property type="component" value="Chromosome 4"/>
</dbReference>
<dbReference type="OrthoDB" id="6628911at2759"/>
<dbReference type="GO" id="GO:0008270">
    <property type="term" value="F:zinc ion binding"/>
    <property type="evidence" value="ECO:0007669"/>
    <property type="project" value="TreeGrafter"/>
</dbReference>
<feature type="chain" id="PRO_5040362091" description="Aminopeptidase N-like N-terminal domain-containing protein" evidence="3">
    <location>
        <begin position="17"/>
        <end position="422"/>
    </location>
</feature>
<dbReference type="InterPro" id="IPR045357">
    <property type="entry name" value="Aminopeptidase_N-like_N"/>
</dbReference>
<reference evidence="5" key="2">
    <citation type="submission" date="2022-10" db="EMBL/GenBank/DDBJ databases">
        <authorList>
            <consortium name="ENA_rothamsted_submissions"/>
            <consortium name="culmorum"/>
            <person name="King R."/>
        </authorList>
    </citation>
    <scope>NUCLEOTIDE SEQUENCE</scope>
</reference>
<dbReference type="GO" id="GO:0016020">
    <property type="term" value="C:membrane"/>
    <property type="evidence" value="ECO:0007669"/>
    <property type="project" value="TreeGrafter"/>
</dbReference>
<dbReference type="GO" id="GO:0005615">
    <property type="term" value="C:extracellular space"/>
    <property type="evidence" value="ECO:0007669"/>
    <property type="project" value="TreeGrafter"/>
</dbReference>
<feature type="compositionally biased region" description="Polar residues" evidence="1">
    <location>
        <begin position="322"/>
        <end position="351"/>
    </location>
</feature>
<feature type="compositionally biased region" description="Low complexity" evidence="1">
    <location>
        <begin position="301"/>
        <end position="321"/>
    </location>
</feature>
<evidence type="ECO:0000256" key="1">
    <source>
        <dbReference type="SAM" id="MobiDB-lite"/>
    </source>
</evidence>
<feature type="signal peptide" evidence="3">
    <location>
        <begin position="1"/>
        <end position="16"/>
    </location>
</feature>
<dbReference type="PANTHER" id="PTHR11533">
    <property type="entry name" value="PROTEASE M1 ZINC METALLOPROTEASE"/>
    <property type="match status" value="1"/>
</dbReference>
<dbReference type="GO" id="GO:0005737">
    <property type="term" value="C:cytoplasm"/>
    <property type="evidence" value="ECO:0007669"/>
    <property type="project" value="TreeGrafter"/>
</dbReference>
<dbReference type="InterPro" id="IPR042097">
    <property type="entry name" value="Aminopeptidase_N-like_N_sf"/>
</dbReference>
<accession>A0A9P0JHZ9</accession>
<keyword evidence="2" id="KW-0812">Transmembrane</keyword>
<dbReference type="PANTHER" id="PTHR11533:SF299">
    <property type="entry name" value="AMINOPEPTIDASE"/>
    <property type="match status" value="1"/>
</dbReference>
<keyword evidence="6" id="KW-1185">Reference proteome</keyword>
<evidence type="ECO:0000313" key="6">
    <source>
        <dbReference type="Proteomes" id="UP001154329"/>
    </source>
</evidence>
<protein>
    <recommendedName>
        <fullName evidence="4">Aminopeptidase N-like N-terminal domain-containing protein</fullName>
    </recommendedName>
</protein>
<evidence type="ECO:0000256" key="2">
    <source>
        <dbReference type="SAM" id="Phobius"/>
    </source>
</evidence>
<dbReference type="GO" id="GO:0043171">
    <property type="term" value="P:peptide catabolic process"/>
    <property type="evidence" value="ECO:0007669"/>
    <property type="project" value="TreeGrafter"/>
</dbReference>
<dbReference type="GO" id="GO:0006508">
    <property type="term" value="P:proteolysis"/>
    <property type="evidence" value="ECO:0007669"/>
    <property type="project" value="TreeGrafter"/>
</dbReference>
<dbReference type="Pfam" id="PF17900">
    <property type="entry name" value="Peptidase_M1_N"/>
    <property type="match status" value="1"/>
</dbReference>
<name>A0A9P0JHZ9_APHGO</name>
<feature type="transmembrane region" description="Helical" evidence="2">
    <location>
        <begin position="391"/>
        <end position="416"/>
    </location>
</feature>
<dbReference type="SUPFAM" id="SSF63737">
    <property type="entry name" value="Leukotriene A4 hydrolase N-terminal domain"/>
    <property type="match status" value="1"/>
</dbReference>
<keyword evidence="2" id="KW-1133">Transmembrane helix</keyword>
<dbReference type="InterPro" id="IPR050344">
    <property type="entry name" value="Peptidase_M1_aminopeptidases"/>
</dbReference>
<feature type="region of interest" description="Disordered" evidence="1">
    <location>
        <begin position="295"/>
        <end position="351"/>
    </location>
</feature>
<dbReference type="EMBL" id="OU899037">
    <property type="protein sequence ID" value="CAH1738618.1"/>
    <property type="molecule type" value="Genomic_DNA"/>
</dbReference>
<organism evidence="5 6">
    <name type="scientific">Aphis gossypii</name>
    <name type="common">Cotton aphid</name>
    <dbReference type="NCBI Taxonomy" id="80765"/>
    <lineage>
        <taxon>Eukaryota</taxon>
        <taxon>Metazoa</taxon>
        <taxon>Ecdysozoa</taxon>
        <taxon>Arthropoda</taxon>
        <taxon>Hexapoda</taxon>
        <taxon>Insecta</taxon>
        <taxon>Pterygota</taxon>
        <taxon>Neoptera</taxon>
        <taxon>Paraneoptera</taxon>
        <taxon>Hemiptera</taxon>
        <taxon>Sternorrhyncha</taxon>
        <taxon>Aphidomorpha</taxon>
        <taxon>Aphidoidea</taxon>
        <taxon>Aphididae</taxon>
        <taxon>Aphidini</taxon>
        <taxon>Aphis</taxon>
        <taxon>Aphis</taxon>
    </lineage>
</organism>
<evidence type="ECO:0000313" key="5">
    <source>
        <dbReference type="EMBL" id="CAH1738618.1"/>
    </source>
</evidence>
<dbReference type="GO" id="GO:0070006">
    <property type="term" value="F:metalloaminopeptidase activity"/>
    <property type="evidence" value="ECO:0007669"/>
    <property type="project" value="TreeGrafter"/>
</dbReference>